<reference evidence="1 2" key="1">
    <citation type="submission" date="2018-05" db="EMBL/GenBank/DDBJ databases">
        <title>Spiribacter halobius sp. nov., a moderately halophilic bacterium isolated from marine solar saltern.</title>
        <authorList>
            <person name="Zheng W.-S."/>
            <person name="Lu D.-C."/>
            <person name="Du Z.-J."/>
        </authorList>
    </citation>
    <scope>NUCLEOTIDE SEQUENCE [LARGE SCALE GENOMIC DNA]</scope>
    <source>
        <strain evidence="1 2">E85</strain>
    </source>
</reference>
<comment type="caution">
    <text evidence="1">The sequence shown here is derived from an EMBL/GenBank/DDBJ whole genome shotgun (WGS) entry which is preliminary data.</text>
</comment>
<protein>
    <recommendedName>
        <fullName evidence="3">Restriction alleviation protein, Lar family</fullName>
    </recommendedName>
</protein>
<evidence type="ECO:0008006" key="3">
    <source>
        <dbReference type="Google" id="ProtNLM"/>
    </source>
</evidence>
<evidence type="ECO:0000313" key="2">
    <source>
        <dbReference type="Proteomes" id="UP000245474"/>
    </source>
</evidence>
<organism evidence="1 2">
    <name type="scientific">Sediminicurvatus halobius</name>
    <dbReference type="NCBI Taxonomy" id="2182432"/>
    <lineage>
        <taxon>Bacteria</taxon>
        <taxon>Pseudomonadati</taxon>
        <taxon>Pseudomonadota</taxon>
        <taxon>Gammaproteobacteria</taxon>
        <taxon>Chromatiales</taxon>
        <taxon>Ectothiorhodospiraceae</taxon>
        <taxon>Sediminicurvatus</taxon>
    </lineage>
</organism>
<accession>A0A2U2MXQ2</accession>
<dbReference type="OrthoDB" id="6631093at2"/>
<sequence length="82" mass="9048">MTRYAETSKVPAPCPFCGSPAVAHWTNQELGITFIQCSGCSATVSFTEAPRGREAVLAWNARSGVDEQVRARRAQRRRRGTH</sequence>
<name>A0A2U2MXQ2_9GAMM</name>
<dbReference type="EMBL" id="QFFI01000027">
    <property type="protein sequence ID" value="PWG61726.1"/>
    <property type="molecule type" value="Genomic_DNA"/>
</dbReference>
<proteinExistence type="predicted"/>
<dbReference type="Pfam" id="PF14354">
    <property type="entry name" value="Lar_restr_allev"/>
    <property type="match status" value="1"/>
</dbReference>
<keyword evidence="2" id="KW-1185">Reference proteome</keyword>
<evidence type="ECO:0000313" key="1">
    <source>
        <dbReference type="EMBL" id="PWG61726.1"/>
    </source>
</evidence>
<dbReference type="RefSeq" id="WP_109679598.1">
    <property type="nucleotide sequence ID" value="NZ_CP086615.1"/>
</dbReference>
<gene>
    <name evidence="1" type="ORF">DEM34_14765</name>
</gene>
<dbReference type="AlphaFoldDB" id="A0A2U2MXQ2"/>
<dbReference type="Proteomes" id="UP000245474">
    <property type="component" value="Unassembled WGS sequence"/>
</dbReference>